<keyword evidence="2" id="KW-1185">Reference proteome</keyword>
<sequence length="215" mass="24492">MGEDSPPERNLGFGLKKHMLTATATKETSDRVVPPFFSARRMETPNMTRARYEIQHEYDDYFNHQKKCRARGGKLAEPSSVADLEAMFNATRDFGGSMKNMIFLIGIVMRQECHPATQRFEHSCWTFASKPKGGDAPWFFGTSYWPEPRKQPDNFRHEGQNCTYYVSSIWPGARGFNTPLEPLLPHGTIGDEVCTHDFRALCEFPTANATETAER</sequence>
<accession>A0A0G4GBV8</accession>
<dbReference type="SUPFAM" id="SSF56436">
    <property type="entry name" value="C-type lectin-like"/>
    <property type="match status" value="1"/>
</dbReference>
<gene>
    <name evidence="1" type="ORF">Vbra_929</name>
</gene>
<dbReference type="VEuPathDB" id="CryptoDB:Vbra_929"/>
<organism evidence="1 2">
    <name type="scientific">Vitrella brassicaformis (strain CCMP3155)</name>
    <dbReference type="NCBI Taxonomy" id="1169540"/>
    <lineage>
        <taxon>Eukaryota</taxon>
        <taxon>Sar</taxon>
        <taxon>Alveolata</taxon>
        <taxon>Colpodellida</taxon>
        <taxon>Vitrellaceae</taxon>
        <taxon>Vitrella</taxon>
    </lineage>
</organism>
<dbReference type="PhylomeDB" id="A0A0G4GBV8"/>
<evidence type="ECO:0000313" key="2">
    <source>
        <dbReference type="Proteomes" id="UP000041254"/>
    </source>
</evidence>
<dbReference type="Gene3D" id="3.10.100.10">
    <property type="entry name" value="Mannose-Binding Protein A, subunit A"/>
    <property type="match status" value="1"/>
</dbReference>
<dbReference type="AlphaFoldDB" id="A0A0G4GBV8"/>
<dbReference type="InParanoid" id="A0A0G4GBV8"/>
<dbReference type="Proteomes" id="UP000041254">
    <property type="component" value="Unassembled WGS sequence"/>
</dbReference>
<dbReference type="EMBL" id="CDMY01000620">
    <property type="protein sequence ID" value="CEM26588.1"/>
    <property type="molecule type" value="Genomic_DNA"/>
</dbReference>
<evidence type="ECO:0008006" key="3">
    <source>
        <dbReference type="Google" id="ProtNLM"/>
    </source>
</evidence>
<proteinExistence type="predicted"/>
<reference evidence="1 2" key="1">
    <citation type="submission" date="2014-11" db="EMBL/GenBank/DDBJ databases">
        <authorList>
            <person name="Zhu J."/>
            <person name="Qi W."/>
            <person name="Song R."/>
        </authorList>
    </citation>
    <scope>NUCLEOTIDE SEQUENCE [LARGE SCALE GENOMIC DNA]</scope>
</reference>
<dbReference type="InterPro" id="IPR016186">
    <property type="entry name" value="C-type_lectin-like/link_sf"/>
</dbReference>
<protein>
    <recommendedName>
        <fullName evidence="3">C-type lectin domain-containing protein</fullName>
    </recommendedName>
</protein>
<dbReference type="InterPro" id="IPR016187">
    <property type="entry name" value="CTDL_fold"/>
</dbReference>
<name>A0A0G4GBV8_VITBC</name>
<evidence type="ECO:0000313" key="1">
    <source>
        <dbReference type="EMBL" id="CEM26588.1"/>
    </source>
</evidence>